<protein>
    <submittedName>
        <fullName evidence="3">Phosphatase PAP2 family protein</fullName>
    </submittedName>
</protein>
<dbReference type="Proteomes" id="UP000442694">
    <property type="component" value="Unassembled WGS sequence"/>
</dbReference>
<feature type="domain" description="Phosphatidic acid phosphatase type 2/haloperoxidase" evidence="2">
    <location>
        <begin position="90"/>
        <end position="204"/>
    </location>
</feature>
<keyword evidence="1" id="KW-0812">Transmembrane</keyword>
<accession>A0A833N4U2</accession>
<dbReference type="Pfam" id="PF01569">
    <property type="entry name" value="PAP2"/>
    <property type="match status" value="1"/>
</dbReference>
<keyword evidence="4" id="KW-1185">Reference proteome</keyword>
<dbReference type="EMBL" id="WFLN01000005">
    <property type="protein sequence ID" value="KAB8031793.1"/>
    <property type="molecule type" value="Genomic_DNA"/>
</dbReference>
<feature type="transmembrane region" description="Helical" evidence="1">
    <location>
        <begin position="51"/>
        <end position="74"/>
    </location>
</feature>
<dbReference type="InterPro" id="IPR000326">
    <property type="entry name" value="PAP2/HPO"/>
</dbReference>
<dbReference type="Gene3D" id="1.20.144.10">
    <property type="entry name" value="Phosphatidic acid phosphatase type 2/haloperoxidase"/>
    <property type="match status" value="1"/>
</dbReference>
<evidence type="ECO:0000259" key="2">
    <source>
        <dbReference type="Pfam" id="PF01569"/>
    </source>
</evidence>
<dbReference type="RefSeq" id="WP_152211969.1">
    <property type="nucleotide sequence ID" value="NZ_WFLN01000005.1"/>
</dbReference>
<feature type="transmembrane region" description="Helical" evidence="1">
    <location>
        <begin position="160"/>
        <end position="181"/>
    </location>
</feature>
<dbReference type="AlphaFoldDB" id="A0A833N4U2"/>
<dbReference type="SUPFAM" id="SSF48317">
    <property type="entry name" value="Acid phosphatase/Vanadium-dependent haloperoxidase"/>
    <property type="match status" value="1"/>
</dbReference>
<feature type="transmembrane region" description="Helical" evidence="1">
    <location>
        <begin position="187"/>
        <end position="206"/>
    </location>
</feature>
<comment type="caution">
    <text evidence="3">The sequence shown here is derived from an EMBL/GenBank/DDBJ whole genome shotgun (WGS) entry which is preliminary data.</text>
</comment>
<sequence length="211" mass="24913">MLSKKLILNLCVSSLVFFFVVLLSIFYLDRELVFILKGNIIANNFLKELNYIVLIPPVLFVISPFLIFIILLKYIYTKSYIKLEVVLVLSAMSVLISTSIKSILKFIFSRDNIYMLTHSNSYKFHWFKDEHSWSSFPSGHAVVMISATTLFWYAYPRYRLFYILFNILVMLALLLLSFHFISDLIGSIFFGYWISYFTYCVFSDLVKKKYF</sequence>
<keyword evidence="1" id="KW-0472">Membrane</keyword>
<evidence type="ECO:0000256" key="1">
    <source>
        <dbReference type="SAM" id="Phobius"/>
    </source>
</evidence>
<organism evidence="3 4">
    <name type="scientific">Fluviispira multicolorata</name>
    <dbReference type="NCBI Taxonomy" id="2654512"/>
    <lineage>
        <taxon>Bacteria</taxon>
        <taxon>Pseudomonadati</taxon>
        <taxon>Bdellovibrionota</taxon>
        <taxon>Oligoflexia</taxon>
        <taxon>Silvanigrellales</taxon>
        <taxon>Silvanigrellaceae</taxon>
        <taxon>Fluviispira</taxon>
    </lineage>
</organism>
<dbReference type="InterPro" id="IPR036938">
    <property type="entry name" value="PAP2/HPO_sf"/>
</dbReference>
<evidence type="ECO:0000313" key="3">
    <source>
        <dbReference type="EMBL" id="KAB8031793.1"/>
    </source>
</evidence>
<feature type="transmembrane region" description="Helical" evidence="1">
    <location>
        <begin position="7"/>
        <end position="28"/>
    </location>
</feature>
<reference evidence="3 4" key="1">
    <citation type="submission" date="2019-10" db="EMBL/GenBank/DDBJ databases">
        <title>New genus of Silvanigrellaceae.</title>
        <authorList>
            <person name="Pitt A."/>
            <person name="Hahn M.W."/>
        </authorList>
    </citation>
    <scope>NUCLEOTIDE SEQUENCE [LARGE SCALE GENOMIC DNA]</scope>
    <source>
        <strain evidence="3 4">33A1-SZDP</strain>
    </source>
</reference>
<proteinExistence type="predicted"/>
<evidence type="ECO:0000313" key="4">
    <source>
        <dbReference type="Proteomes" id="UP000442694"/>
    </source>
</evidence>
<keyword evidence="1" id="KW-1133">Transmembrane helix</keyword>
<gene>
    <name evidence="3" type="ORF">GCL57_03900</name>
</gene>
<feature type="transmembrane region" description="Helical" evidence="1">
    <location>
        <begin position="86"/>
        <end position="108"/>
    </location>
</feature>
<name>A0A833N4U2_9BACT</name>